<protein>
    <submittedName>
        <fullName evidence="1">Uncharacterized protein</fullName>
    </submittedName>
</protein>
<evidence type="ECO:0000313" key="1">
    <source>
        <dbReference type="EMBL" id="TKR83413.1"/>
    </source>
</evidence>
<dbReference type="AlphaFoldDB" id="A0A4U5NLG7"/>
<proteinExistence type="predicted"/>
<gene>
    <name evidence="1" type="ORF">D5086_0000267140</name>
</gene>
<comment type="caution">
    <text evidence="1">The sequence shown here is derived from an EMBL/GenBank/DDBJ whole genome shotgun (WGS) entry which is preliminary data.</text>
</comment>
<accession>A0A4U5NLG7</accession>
<sequence>MLPQPVLGGDGGRVTLLLLSSDAGVTEKEASAATHNGISDCCSWRSCGRDAGDGGWSLNGDSSKVNHLQICLQELVLSNFHSFCSSLYNPPSQSSVQAKPISIFISYWTELGIPQCYYYMCNPFPTQWVALPLLEPDEDNIVQMWDLFLNLIVPKMTRENALSIPVIGLG</sequence>
<reference evidence="1" key="1">
    <citation type="submission" date="2018-10" db="EMBL/GenBank/DDBJ databases">
        <title>Population genomic analysis revealed the cold adaptation of white poplar.</title>
        <authorList>
            <person name="Liu Y.-J."/>
        </authorList>
    </citation>
    <scope>NUCLEOTIDE SEQUENCE [LARGE SCALE GENOMIC DNA]</scope>
    <source>
        <strain evidence="1">PAL-ZL1</strain>
    </source>
</reference>
<name>A0A4U5NLG7_POPAL</name>
<dbReference type="EMBL" id="RCHU01001023">
    <property type="protein sequence ID" value="TKR83413.1"/>
    <property type="molecule type" value="Genomic_DNA"/>
</dbReference>
<organism evidence="1">
    <name type="scientific">Populus alba</name>
    <name type="common">White poplar</name>
    <dbReference type="NCBI Taxonomy" id="43335"/>
    <lineage>
        <taxon>Eukaryota</taxon>
        <taxon>Viridiplantae</taxon>
        <taxon>Streptophyta</taxon>
        <taxon>Embryophyta</taxon>
        <taxon>Tracheophyta</taxon>
        <taxon>Spermatophyta</taxon>
        <taxon>Magnoliopsida</taxon>
        <taxon>eudicotyledons</taxon>
        <taxon>Gunneridae</taxon>
        <taxon>Pentapetalae</taxon>
        <taxon>rosids</taxon>
        <taxon>fabids</taxon>
        <taxon>Malpighiales</taxon>
        <taxon>Salicaceae</taxon>
        <taxon>Saliceae</taxon>
        <taxon>Populus</taxon>
    </lineage>
</organism>